<feature type="domain" description="N-acetyltransferase" evidence="1">
    <location>
        <begin position="1"/>
        <end position="151"/>
    </location>
</feature>
<accession>A0AAE3ZN74</accession>
<dbReference type="PROSITE" id="PS51186">
    <property type="entry name" value="GNAT"/>
    <property type="match status" value="1"/>
</dbReference>
<dbReference type="AlphaFoldDB" id="A0AAE3ZN74"/>
<protein>
    <submittedName>
        <fullName evidence="2">Acetyltransferase</fullName>
    </submittedName>
</protein>
<dbReference type="SUPFAM" id="SSF55718">
    <property type="entry name" value="SCP-like"/>
    <property type="match status" value="1"/>
</dbReference>
<dbReference type="SUPFAM" id="SSF55729">
    <property type="entry name" value="Acyl-CoA N-acyltransferases (Nat)"/>
    <property type="match status" value="1"/>
</dbReference>
<sequence>MEIRQITADETARVLPVRAYAFEATPLAPQRVEELTRFMSFRSQNTTLVAEADGEVLASVSGIPMRQNVRGVVHPMLGVAGVVSNPLARRRGHVRTLMLDLLRRGREDGRPVSVLHPFRAGFYARLGYVGLSAPKTVTTRPEALSSLLTLDLPGEVRMRRIADSWDDVLALQERLIGARHGFTEFPEYRRHQPREDNEQWLVTAHRDGRVLAALPYRITDYGGELIGGVLLHDDAVGRALILRFLAGHADQVQTITLVAAPADRPELWSTDFAGTVTSTVAVPHPAPPMARVVDLPALTGLPAGEARVAITVPDDPFVGGGWELDGAGGALTVTPGSSTADVRLTAAGLSALVYGVLGPDGIEARGLGTVPAAARDVLGTLFPPADPWVYLDF</sequence>
<dbReference type="InterPro" id="IPR000182">
    <property type="entry name" value="GNAT_dom"/>
</dbReference>
<dbReference type="InterPro" id="IPR036527">
    <property type="entry name" value="SCP2_sterol-bd_dom_sf"/>
</dbReference>
<dbReference type="Pfam" id="PF13527">
    <property type="entry name" value="Acetyltransf_9"/>
    <property type="match status" value="1"/>
</dbReference>
<dbReference type="Gene3D" id="3.40.630.30">
    <property type="match status" value="2"/>
</dbReference>
<dbReference type="GO" id="GO:0034069">
    <property type="term" value="F:aminoglycoside N-acetyltransferase activity"/>
    <property type="evidence" value="ECO:0007669"/>
    <property type="project" value="TreeGrafter"/>
</dbReference>
<gene>
    <name evidence="2" type="ORF">J2S44_002144</name>
</gene>
<organism evidence="2 3">
    <name type="scientific">Catenuloplanes niger</name>
    <dbReference type="NCBI Taxonomy" id="587534"/>
    <lineage>
        <taxon>Bacteria</taxon>
        <taxon>Bacillati</taxon>
        <taxon>Actinomycetota</taxon>
        <taxon>Actinomycetes</taxon>
        <taxon>Micromonosporales</taxon>
        <taxon>Micromonosporaceae</taxon>
        <taxon>Catenuloplanes</taxon>
    </lineage>
</organism>
<evidence type="ECO:0000313" key="3">
    <source>
        <dbReference type="Proteomes" id="UP001183629"/>
    </source>
</evidence>
<reference evidence="2 3" key="1">
    <citation type="submission" date="2023-07" db="EMBL/GenBank/DDBJ databases">
        <title>Sequencing the genomes of 1000 actinobacteria strains.</title>
        <authorList>
            <person name="Klenk H.-P."/>
        </authorList>
    </citation>
    <scope>NUCLEOTIDE SEQUENCE [LARGE SCALE GENOMIC DNA]</scope>
    <source>
        <strain evidence="2 3">DSM 44711</strain>
    </source>
</reference>
<evidence type="ECO:0000313" key="2">
    <source>
        <dbReference type="EMBL" id="MDR7321894.1"/>
    </source>
</evidence>
<dbReference type="InterPro" id="IPR016181">
    <property type="entry name" value="Acyl_CoA_acyltransferase"/>
</dbReference>
<dbReference type="Gene3D" id="3.30.1050.10">
    <property type="entry name" value="SCP2 sterol-binding domain"/>
    <property type="match status" value="1"/>
</dbReference>
<name>A0AAE3ZN74_9ACTN</name>
<evidence type="ECO:0000259" key="1">
    <source>
        <dbReference type="PROSITE" id="PS51186"/>
    </source>
</evidence>
<dbReference type="GO" id="GO:0030649">
    <property type="term" value="P:aminoglycoside antibiotic catabolic process"/>
    <property type="evidence" value="ECO:0007669"/>
    <property type="project" value="TreeGrafter"/>
</dbReference>
<dbReference type="InterPro" id="IPR051554">
    <property type="entry name" value="Acetyltransferase_Eis"/>
</dbReference>
<comment type="caution">
    <text evidence="2">The sequence shown here is derived from an EMBL/GenBank/DDBJ whole genome shotgun (WGS) entry which is preliminary data.</text>
</comment>
<dbReference type="PANTHER" id="PTHR37817">
    <property type="entry name" value="N-ACETYLTRANSFERASE EIS"/>
    <property type="match status" value="1"/>
</dbReference>
<proteinExistence type="predicted"/>
<dbReference type="Proteomes" id="UP001183629">
    <property type="component" value="Unassembled WGS sequence"/>
</dbReference>
<dbReference type="EMBL" id="JAVDYC010000001">
    <property type="protein sequence ID" value="MDR7321894.1"/>
    <property type="molecule type" value="Genomic_DNA"/>
</dbReference>
<dbReference type="PANTHER" id="PTHR37817:SF1">
    <property type="entry name" value="N-ACETYLTRANSFERASE EIS"/>
    <property type="match status" value="1"/>
</dbReference>
<keyword evidence="3" id="KW-1185">Reference proteome</keyword>